<evidence type="ECO:0000256" key="3">
    <source>
        <dbReference type="ARBA" id="ARBA00022737"/>
    </source>
</evidence>
<dbReference type="InterPro" id="IPR012340">
    <property type="entry name" value="NA-bd_OB-fold"/>
</dbReference>
<accession>A0AAN8PN50</accession>
<organism evidence="10 12">
    <name type="scientific">Polyplax serrata</name>
    <name type="common">Common mouse louse</name>
    <dbReference type="NCBI Taxonomy" id="468196"/>
    <lineage>
        <taxon>Eukaryota</taxon>
        <taxon>Metazoa</taxon>
        <taxon>Ecdysozoa</taxon>
        <taxon>Arthropoda</taxon>
        <taxon>Hexapoda</taxon>
        <taxon>Insecta</taxon>
        <taxon>Pterygota</taxon>
        <taxon>Neoptera</taxon>
        <taxon>Paraneoptera</taxon>
        <taxon>Psocodea</taxon>
        <taxon>Troctomorpha</taxon>
        <taxon>Phthiraptera</taxon>
        <taxon>Anoplura</taxon>
        <taxon>Polyplacidae</taxon>
        <taxon>Polyplax</taxon>
    </lineage>
</organism>
<feature type="domain" description="CSD" evidence="7">
    <location>
        <begin position="310"/>
        <end position="373"/>
    </location>
</feature>
<dbReference type="InterPro" id="IPR024642">
    <property type="entry name" value="SUZ-C"/>
</dbReference>
<feature type="compositionally biased region" description="Pro residues" evidence="6">
    <location>
        <begin position="933"/>
        <end position="942"/>
    </location>
</feature>
<dbReference type="Proteomes" id="UP001359485">
    <property type="component" value="Unassembled WGS sequence"/>
</dbReference>
<dbReference type="SMART" id="SM00357">
    <property type="entry name" value="CSP"/>
    <property type="match status" value="5"/>
</dbReference>
<feature type="domain" description="CSD" evidence="7">
    <location>
        <begin position="666"/>
        <end position="731"/>
    </location>
</feature>
<dbReference type="GO" id="GO:0005737">
    <property type="term" value="C:cytoplasm"/>
    <property type="evidence" value="ECO:0007669"/>
    <property type="project" value="UniProtKB-SubCell"/>
</dbReference>
<dbReference type="PROSITE" id="PS51938">
    <property type="entry name" value="SUZ_C"/>
    <property type="match status" value="1"/>
</dbReference>
<evidence type="ECO:0000256" key="4">
    <source>
        <dbReference type="ARBA" id="ARBA00022884"/>
    </source>
</evidence>
<evidence type="ECO:0000313" key="12">
    <source>
        <dbReference type="Proteomes" id="UP001372834"/>
    </source>
</evidence>
<dbReference type="FunFam" id="2.40.50.140:FF:000055">
    <property type="entry name" value="Cold shock domain containing E1, RNA-binding"/>
    <property type="match status" value="1"/>
</dbReference>
<dbReference type="GO" id="GO:0003723">
    <property type="term" value="F:RNA binding"/>
    <property type="evidence" value="ECO:0007669"/>
    <property type="project" value="UniProtKB-KW"/>
</dbReference>
<comment type="subcellular location">
    <subcellularLocation>
        <location evidence="1">Cytoplasm</location>
    </subcellularLocation>
</comment>
<dbReference type="PANTHER" id="PTHR12913:SF1">
    <property type="entry name" value="COLD SHOCK DOMAIN-CONTAINING PROTEIN E1"/>
    <property type="match status" value="1"/>
</dbReference>
<evidence type="ECO:0000259" key="7">
    <source>
        <dbReference type="PROSITE" id="PS51857"/>
    </source>
</evidence>
<keyword evidence="11" id="KW-1185">Reference proteome</keyword>
<name>A0AAN8PN50_POLSC</name>
<evidence type="ECO:0000256" key="2">
    <source>
        <dbReference type="ARBA" id="ARBA00022490"/>
    </source>
</evidence>
<keyword evidence="4" id="KW-0694">RNA-binding</keyword>
<feature type="region of interest" description="Disordered" evidence="6">
    <location>
        <begin position="36"/>
        <end position="57"/>
    </location>
</feature>
<proteinExistence type="inferred from homology"/>
<protein>
    <recommendedName>
        <fullName evidence="13">Cold shock domain-containing protein E1</fullName>
    </recommendedName>
</protein>
<dbReference type="AlphaFoldDB" id="A0AAN8PN50"/>
<dbReference type="InterPro" id="IPR002059">
    <property type="entry name" value="CSP_DNA-bd"/>
</dbReference>
<dbReference type="SUPFAM" id="SSF50249">
    <property type="entry name" value="Nucleic acid-binding proteins"/>
    <property type="match status" value="5"/>
</dbReference>
<dbReference type="GO" id="GO:1905172">
    <property type="term" value="F:RISC complex binding"/>
    <property type="evidence" value="ECO:0007669"/>
    <property type="project" value="UniProtKB-ARBA"/>
</dbReference>
<comment type="similarity">
    <text evidence="5">Belongs to the UNR family.</text>
</comment>
<dbReference type="EMBL" id="JAWJWF010000045">
    <property type="protein sequence ID" value="KAK6627138.1"/>
    <property type="molecule type" value="Genomic_DNA"/>
</dbReference>
<evidence type="ECO:0008006" key="13">
    <source>
        <dbReference type="Google" id="ProtNLM"/>
    </source>
</evidence>
<dbReference type="InterPro" id="IPR019844">
    <property type="entry name" value="CSD_CS"/>
</dbReference>
<evidence type="ECO:0000313" key="10">
    <source>
        <dbReference type="EMBL" id="KAK6629202.1"/>
    </source>
</evidence>
<evidence type="ECO:0000256" key="1">
    <source>
        <dbReference type="ARBA" id="ARBA00004496"/>
    </source>
</evidence>
<evidence type="ECO:0000256" key="5">
    <source>
        <dbReference type="ARBA" id="ARBA00044751"/>
    </source>
</evidence>
<dbReference type="PROSITE" id="PS00352">
    <property type="entry name" value="CSD_1"/>
    <property type="match status" value="2"/>
</dbReference>
<gene>
    <name evidence="10" type="ORF">RUM43_003019</name>
    <name evidence="9" type="ORF">RUM44_009615</name>
</gene>
<dbReference type="PANTHER" id="PTHR12913">
    <property type="entry name" value="UNR PROTEIN N-RAS UPSTREAM GENE PROTEIN"/>
    <property type="match status" value="1"/>
</dbReference>
<dbReference type="PROSITE" id="PS51857">
    <property type="entry name" value="CSD_2"/>
    <property type="match status" value="4"/>
</dbReference>
<feature type="domain" description="CSD" evidence="7">
    <location>
        <begin position="153"/>
        <end position="217"/>
    </location>
</feature>
<keyword evidence="3" id="KW-0677">Repeat</keyword>
<evidence type="ECO:0000259" key="8">
    <source>
        <dbReference type="PROSITE" id="PS51938"/>
    </source>
</evidence>
<dbReference type="CDD" id="cd04458">
    <property type="entry name" value="CSP_CDS"/>
    <property type="match status" value="1"/>
</dbReference>
<keyword evidence="2" id="KW-0963">Cytoplasm</keyword>
<dbReference type="Pfam" id="PF00313">
    <property type="entry name" value="CSD"/>
    <property type="match status" value="4"/>
</dbReference>
<feature type="domain" description="SUZ-C" evidence="8">
    <location>
        <begin position="890"/>
        <end position="930"/>
    </location>
</feature>
<evidence type="ECO:0000313" key="11">
    <source>
        <dbReference type="Proteomes" id="UP001359485"/>
    </source>
</evidence>
<evidence type="ECO:0000256" key="6">
    <source>
        <dbReference type="SAM" id="MobiDB-lite"/>
    </source>
</evidence>
<feature type="domain" description="CSD" evidence="7">
    <location>
        <begin position="820"/>
        <end position="884"/>
    </location>
</feature>
<reference evidence="10 12" key="1">
    <citation type="submission" date="2023-10" db="EMBL/GenBank/DDBJ databases">
        <title>Genomes of two closely related lineages of the louse Polyplax serrata with different host specificities.</title>
        <authorList>
            <person name="Martinu J."/>
            <person name="Tarabai H."/>
            <person name="Stefka J."/>
            <person name="Hypsa V."/>
        </authorList>
    </citation>
    <scope>NUCLEOTIDE SEQUENCE [LARGE SCALE GENOMIC DNA]</scope>
    <source>
        <strain evidence="9">98ZLc_SE</strain>
        <strain evidence="10">HR10_N</strain>
    </source>
</reference>
<dbReference type="InterPro" id="IPR056400">
    <property type="entry name" value="CSDE1"/>
</dbReference>
<dbReference type="Pfam" id="PF12901">
    <property type="entry name" value="SUZ-C"/>
    <property type="match status" value="1"/>
</dbReference>
<dbReference type="EMBL" id="JAWJWE010000036">
    <property type="protein sequence ID" value="KAK6629202.1"/>
    <property type="molecule type" value="Genomic_DNA"/>
</dbReference>
<dbReference type="Proteomes" id="UP001372834">
    <property type="component" value="Unassembled WGS sequence"/>
</dbReference>
<sequence length="942" mass="103743">MSTNPQWSKFQPPIMNSDPSILDFKTLSTISDEQSNYRGFGNPFQGSIPNKEDSSLGNLFGKPSSTPFNYNAYNGSSAMTFPIGTFSINDRGNSNSFAVNGDGFGSTNVLSNLPGVKSQFGVTGTSTGTTCTGTTTNSSNDASDSNAANQGIRETGIIEKLLHSYGFIQCCERQARLFFHFSQFSGNIEHLKIGDPVEFEMSYDRRTGKPIASAVSKIAPEVVGVVMSEERVTGTVTTEIKTEGSGQELQGRISYENRGECFFLPYNKDDVEGNVTLRSGDTVSFQIAANQRGNLGACHIRLENPAHPIKYQGVVCSMKESFGFIERADVVKEIFFHFSEAKLEAGDELHLGDDVQFIIQTRNGKEVACNITRLEPGSVVFEDVCTEIVKGQVLKPLERGQHSRQQEDALPGRIRYRAADHSEVEIPFGEKDQCGDFTLRHGDWVQFRVATDRRDQLQRAINISLMEESFLVSGERREQGVICSLKDGSGLIKCADRDLKVIFSLNEVLDVTRDTQIDDEVEFTIVQDSLSSYTNTNNKQSAIRIKHLNPGTVKFETLVEENLTGVVAKEARSWVCKSPKKSSPGRDDKSPERGLISYQQGDVKKSISFCHKDVESKISPRMGDKVEFNVVQVKRNKKFLAVDVKIVSSKNQIKVVNGVNNGNGTVCQGFVAALKDGFGFIETINHDQEVFFHFRNIDGDPEKLELCQEVEYSLGSRSSSGSCLAAENVRLLPKGTIPSPVCKGPILDGVIIRPLRCFNPDQSHYAGLIQTLSEDENAPEYEFGILGLANKRELLQTGDPVQFQVDSEGRAANVVAVRKKRKATVDAVKGHFGFLSYGTEEGKKLFFHMKDVNDGVMLQPGDTVEFNLVVNHRNGKTSACNVTKVSDSQQRPERLISRLRTISVDEGGRKLTVVRQPKGPDGTNGFSTTARSPRPPGAPVTE</sequence>
<comment type="caution">
    <text evidence="10">The sequence shown here is derived from an EMBL/GenBank/DDBJ whole genome shotgun (WGS) entry which is preliminary data.</text>
</comment>
<dbReference type="InterPro" id="IPR011129">
    <property type="entry name" value="CSD"/>
</dbReference>
<evidence type="ECO:0000313" key="9">
    <source>
        <dbReference type="EMBL" id="KAK6627138.1"/>
    </source>
</evidence>
<feature type="region of interest" description="Disordered" evidence="6">
    <location>
        <begin position="907"/>
        <end position="942"/>
    </location>
</feature>
<dbReference type="Pfam" id="PF23456">
    <property type="entry name" value="CSDE1"/>
    <property type="match status" value="4"/>
</dbReference>
<dbReference type="Gene3D" id="2.40.50.140">
    <property type="entry name" value="Nucleic acid-binding proteins"/>
    <property type="match status" value="7"/>
</dbReference>